<evidence type="ECO:0000313" key="2">
    <source>
        <dbReference type="Proteomes" id="UP000276991"/>
    </source>
</evidence>
<evidence type="ECO:0008006" key="3">
    <source>
        <dbReference type="Google" id="ProtNLM"/>
    </source>
</evidence>
<dbReference type="Proteomes" id="UP000276991">
    <property type="component" value="Unassembled WGS sequence"/>
</dbReference>
<dbReference type="AlphaFoldDB" id="A0A498SMD4"/>
<name>A0A498SMD4_ACAVI</name>
<reference evidence="1 2" key="1">
    <citation type="submission" date="2018-08" db="EMBL/GenBank/DDBJ databases">
        <authorList>
            <person name="Laetsch R D."/>
            <person name="Stevens L."/>
            <person name="Kumar S."/>
            <person name="Blaxter L. M."/>
        </authorList>
    </citation>
    <scope>NUCLEOTIDE SEQUENCE [LARGE SCALE GENOMIC DNA]</scope>
</reference>
<dbReference type="PANTHER" id="PTHR21344:SF1">
    <property type="entry name" value="RAL GTPASE-ACTIVATING PROTEIN SUBUNIT BETA"/>
    <property type="match status" value="1"/>
</dbReference>
<proteinExistence type="predicted"/>
<organism evidence="1 2">
    <name type="scientific">Acanthocheilonema viteae</name>
    <name type="common">Filarial nematode worm</name>
    <name type="synonym">Dipetalonema viteae</name>
    <dbReference type="NCBI Taxonomy" id="6277"/>
    <lineage>
        <taxon>Eukaryota</taxon>
        <taxon>Metazoa</taxon>
        <taxon>Ecdysozoa</taxon>
        <taxon>Nematoda</taxon>
        <taxon>Chromadorea</taxon>
        <taxon>Rhabditida</taxon>
        <taxon>Spirurina</taxon>
        <taxon>Spiruromorpha</taxon>
        <taxon>Filarioidea</taxon>
        <taxon>Onchocercidae</taxon>
        <taxon>Acanthocheilonema</taxon>
    </lineage>
</organism>
<evidence type="ECO:0000313" key="1">
    <source>
        <dbReference type="EMBL" id="VBB33488.1"/>
    </source>
</evidence>
<dbReference type="STRING" id="6277.A0A498SMD4"/>
<dbReference type="GO" id="GO:0005096">
    <property type="term" value="F:GTPase activator activity"/>
    <property type="evidence" value="ECO:0007669"/>
    <property type="project" value="InterPro"/>
</dbReference>
<dbReference type="PANTHER" id="PTHR21344">
    <property type="entry name" value="RAL GTPASE-ACTIVATING PROTEIN SUBUNIT BETA"/>
    <property type="match status" value="1"/>
</dbReference>
<accession>A0A498SMD4</accession>
<keyword evidence="2" id="KW-1185">Reference proteome</keyword>
<dbReference type="EMBL" id="UPTC01002449">
    <property type="protein sequence ID" value="VBB33488.1"/>
    <property type="molecule type" value="Genomic_DNA"/>
</dbReference>
<dbReference type="InterPro" id="IPR039930">
    <property type="entry name" value="RALGAPB"/>
</dbReference>
<dbReference type="OrthoDB" id="5871818at2759"/>
<sequence length="206" mass="23039">MGFYAEWPLIEFVPLNTAQSSLSVFSKKTGDNVAELLLHEIGENLNGRMCLKIDTEEQFSWVLQVLSYALTLSHSTNKEHEAFCVAVRAYCTWLNALSKGTVVTHLPSPMKRDPGNYICILLDSLRTLFVRKNSGSEIGVSAIQQAHEIENVLRTVVHSLLNCDGKHKDIIWPAVLKFLLNATDLLLSGQTCVGWLYIVEFCLEIG</sequence>
<gene>
    <name evidence="1" type="ORF">NAV_LOCUS8279</name>
</gene>
<protein>
    <recommendedName>
        <fullName evidence="3">SEC7 domain-containing protein</fullName>
    </recommendedName>
</protein>